<dbReference type="InterPro" id="IPR001650">
    <property type="entry name" value="Helicase_C-like"/>
</dbReference>
<feature type="compositionally biased region" description="Basic and acidic residues" evidence="8">
    <location>
        <begin position="38"/>
        <end position="50"/>
    </location>
</feature>
<keyword evidence="6" id="KW-0694">RNA-binding</keyword>
<feature type="region of interest" description="Disordered" evidence="8">
    <location>
        <begin position="1"/>
        <end position="50"/>
    </location>
</feature>
<evidence type="ECO:0000313" key="11">
    <source>
        <dbReference type="EMBL" id="WEW57858.1"/>
    </source>
</evidence>
<dbReference type="Proteomes" id="UP001219355">
    <property type="component" value="Chromosome 2"/>
</dbReference>
<dbReference type="SMART" id="SM00487">
    <property type="entry name" value="DEXDc"/>
    <property type="match status" value="1"/>
</dbReference>
<keyword evidence="12" id="KW-1185">Reference proteome</keyword>
<evidence type="ECO:0000256" key="2">
    <source>
        <dbReference type="ARBA" id="ARBA00022741"/>
    </source>
</evidence>
<dbReference type="PROSITE" id="PS51194">
    <property type="entry name" value="HELICASE_CTER"/>
    <property type="match status" value="1"/>
</dbReference>
<dbReference type="EC" id="3.6.4.13" evidence="1"/>
<accession>A0AAF0DGK9</accession>
<sequence length="597" mass="67028">MTLSRDVAQSKIRYGEKRKPSYRLENSPFGGMNQTRANLRDRQRPRSQAELRRVTFGKDKDALKNEEPSAFKALKMQTALASVSYGRRTAIKAKIADVRSFNQFALLPSVQQSIYKNALPGLEHITPTAIQRLAIPAILRQGSATPKPEEGEEDMPRFDQFLLAAETGSGKTLAYLMPVVDAIKRIEVTEKEKDAKLAKEEKTKTEAQERNANENVFELEPPEEEERENNPKNVVKPRAIILVPTSELVEQIGYIVKQLAHTAKYRSALLASNYTPRKIRNTLFSPAGLDILVTTPHLVASIAQANPYIFSRVTHLVVDEADSLLDKSFSPTTNTIIDKTAPTLKQLILCSATVPRSLDNCLRERFPQIRRLVTPNLHAIPRRVQLGVIDIDKEPYRGRRPLACADVIWSIGKSGNSYDSDIGYRVTGLKEPKPMIVFVNERETAEELAQFLVSKGIDAVPLTRDTTDKRQTQVLADFTIEKPPPAPEDYRLLKRNKFESDSVPLINVRSNDDSVKRLSNTKVLVATDLGSRGIDTVAVRTVVLYDVPHSTIDFIHRLGRLGRMGRRGRAVVLVGRKDRKDVVKEVREAMFRGQALI</sequence>
<dbReference type="InterPro" id="IPR027417">
    <property type="entry name" value="P-loop_NTPase"/>
</dbReference>
<dbReference type="GO" id="GO:0005524">
    <property type="term" value="F:ATP binding"/>
    <property type="evidence" value="ECO:0007669"/>
    <property type="project" value="UniProtKB-KW"/>
</dbReference>
<dbReference type="GO" id="GO:0016787">
    <property type="term" value="F:hydrolase activity"/>
    <property type="evidence" value="ECO:0007669"/>
    <property type="project" value="UniProtKB-KW"/>
</dbReference>
<dbReference type="EMBL" id="CP120628">
    <property type="protein sequence ID" value="WEW57858.1"/>
    <property type="molecule type" value="Genomic_DNA"/>
</dbReference>
<dbReference type="GO" id="GO:0003724">
    <property type="term" value="F:RNA helicase activity"/>
    <property type="evidence" value="ECO:0007669"/>
    <property type="project" value="UniProtKB-EC"/>
</dbReference>
<dbReference type="Pfam" id="PF00270">
    <property type="entry name" value="DEAD"/>
    <property type="match status" value="1"/>
</dbReference>
<evidence type="ECO:0000256" key="3">
    <source>
        <dbReference type="ARBA" id="ARBA00022801"/>
    </source>
</evidence>
<keyword evidence="2" id="KW-0547">Nucleotide-binding</keyword>
<comment type="catalytic activity">
    <reaction evidence="7">
        <text>ATP + H2O = ADP + phosphate + H(+)</text>
        <dbReference type="Rhea" id="RHEA:13065"/>
        <dbReference type="ChEBI" id="CHEBI:15377"/>
        <dbReference type="ChEBI" id="CHEBI:15378"/>
        <dbReference type="ChEBI" id="CHEBI:30616"/>
        <dbReference type="ChEBI" id="CHEBI:43474"/>
        <dbReference type="ChEBI" id="CHEBI:456216"/>
        <dbReference type="EC" id="3.6.4.13"/>
    </reaction>
</comment>
<dbReference type="SMART" id="SM00490">
    <property type="entry name" value="HELICc"/>
    <property type="match status" value="1"/>
</dbReference>
<evidence type="ECO:0000256" key="1">
    <source>
        <dbReference type="ARBA" id="ARBA00012552"/>
    </source>
</evidence>
<dbReference type="PROSITE" id="PS51192">
    <property type="entry name" value="HELICASE_ATP_BIND_1"/>
    <property type="match status" value="1"/>
</dbReference>
<evidence type="ECO:0000256" key="6">
    <source>
        <dbReference type="ARBA" id="ARBA00022884"/>
    </source>
</evidence>
<evidence type="ECO:0000256" key="8">
    <source>
        <dbReference type="SAM" id="MobiDB-lite"/>
    </source>
</evidence>
<evidence type="ECO:0000256" key="5">
    <source>
        <dbReference type="ARBA" id="ARBA00022840"/>
    </source>
</evidence>
<dbReference type="SUPFAM" id="SSF52540">
    <property type="entry name" value="P-loop containing nucleoside triphosphate hydrolases"/>
    <property type="match status" value="1"/>
</dbReference>
<feature type="region of interest" description="Disordered" evidence="8">
    <location>
        <begin position="197"/>
        <end position="231"/>
    </location>
</feature>
<feature type="domain" description="Helicase C-terminal" evidence="10">
    <location>
        <begin position="421"/>
        <end position="597"/>
    </location>
</feature>
<dbReference type="AlphaFoldDB" id="A0AAF0DGK9"/>
<evidence type="ECO:0000256" key="4">
    <source>
        <dbReference type="ARBA" id="ARBA00022806"/>
    </source>
</evidence>
<dbReference type="Gene3D" id="3.40.50.300">
    <property type="entry name" value="P-loop containing nucleotide triphosphate hydrolases"/>
    <property type="match status" value="2"/>
</dbReference>
<evidence type="ECO:0000256" key="7">
    <source>
        <dbReference type="ARBA" id="ARBA00047984"/>
    </source>
</evidence>
<protein>
    <recommendedName>
        <fullName evidence="1">RNA helicase</fullName>
        <ecNumber evidence="1">3.6.4.13</ecNumber>
    </recommendedName>
</protein>
<evidence type="ECO:0000259" key="9">
    <source>
        <dbReference type="PROSITE" id="PS51192"/>
    </source>
</evidence>
<organism evidence="11 12">
    <name type="scientific">Emydomyces testavorans</name>
    <dbReference type="NCBI Taxonomy" id="2070801"/>
    <lineage>
        <taxon>Eukaryota</taxon>
        <taxon>Fungi</taxon>
        <taxon>Dikarya</taxon>
        <taxon>Ascomycota</taxon>
        <taxon>Pezizomycotina</taxon>
        <taxon>Eurotiomycetes</taxon>
        <taxon>Eurotiomycetidae</taxon>
        <taxon>Onygenales</taxon>
        <taxon>Nannizziopsiaceae</taxon>
        <taxon>Emydomyces</taxon>
    </lineage>
</organism>
<feature type="domain" description="Helicase ATP-binding" evidence="9">
    <location>
        <begin position="152"/>
        <end position="372"/>
    </location>
</feature>
<evidence type="ECO:0000259" key="10">
    <source>
        <dbReference type="PROSITE" id="PS51194"/>
    </source>
</evidence>
<gene>
    <name evidence="11" type="primary">MRH4</name>
    <name evidence="11" type="ORF">PRK78_003325</name>
</gene>
<dbReference type="PANTHER" id="PTHR47960">
    <property type="entry name" value="DEAD-BOX ATP-DEPENDENT RNA HELICASE 50"/>
    <property type="match status" value="1"/>
</dbReference>
<dbReference type="Pfam" id="PF00271">
    <property type="entry name" value="Helicase_C"/>
    <property type="match status" value="1"/>
</dbReference>
<evidence type="ECO:0000313" key="12">
    <source>
        <dbReference type="Proteomes" id="UP001219355"/>
    </source>
</evidence>
<dbReference type="InterPro" id="IPR011545">
    <property type="entry name" value="DEAD/DEAH_box_helicase_dom"/>
</dbReference>
<keyword evidence="5" id="KW-0067">ATP-binding</keyword>
<keyword evidence="4 11" id="KW-0347">Helicase</keyword>
<keyword evidence="3 11" id="KW-0378">Hydrolase</keyword>
<proteinExistence type="predicted"/>
<dbReference type="GO" id="GO:0003723">
    <property type="term" value="F:RNA binding"/>
    <property type="evidence" value="ECO:0007669"/>
    <property type="project" value="UniProtKB-KW"/>
</dbReference>
<reference evidence="11" key="1">
    <citation type="submission" date="2023-03" db="EMBL/GenBank/DDBJ databases">
        <title>Emydomyces testavorans Genome Sequence.</title>
        <authorList>
            <person name="Hoyer L."/>
        </authorList>
    </citation>
    <scope>NUCLEOTIDE SEQUENCE</scope>
    <source>
        <strain evidence="11">16-2883</strain>
    </source>
</reference>
<feature type="compositionally biased region" description="Basic and acidic residues" evidence="8">
    <location>
        <begin position="197"/>
        <end position="212"/>
    </location>
</feature>
<dbReference type="InterPro" id="IPR014001">
    <property type="entry name" value="Helicase_ATP-bd"/>
</dbReference>
<name>A0AAF0DGK9_9EURO</name>